<reference evidence="1 2" key="1">
    <citation type="submission" date="2015-11" db="EMBL/GenBank/DDBJ databases">
        <title>Solirubrum puertoriconensis gen. nov. an environmental bacteria isolated in Puerto Rico.</title>
        <authorList>
            <person name="Cuebas-Irizarry M.F."/>
            <person name="Montalvo-Rodriguez R."/>
        </authorList>
    </citation>
    <scope>NUCLEOTIDE SEQUENCE [LARGE SCALE GENOMIC DNA]</scope>
    <source>
        <strain evidence="1 2">MC1A</strain>
    </source>
</reference>
<keyword evidence="2" id="KW-1185">Reference proteome</keyword>
<dbReference type="OrthoDB" id="883176at2"/>
<dbReference type="Proteomes" id="UP000054223">
    <property type="component" value="Unassembled WGS sequence"/>
</dbReference>
<name>A0A9X0HNR6_SOLP1</name>
<proteinExistence type="predicted"/>
<evidence type="ECO:0008006" key="3">
    <source>
        <dbReference type="Google" id="ProtNLM"/>
    </source>
</evidence>
<accession>A0A9X0HNR6</accession>
<protein>
    <recommendedName>
        <fullName evidence="3">STAS/SEC14 domain-containing protein</fullName>
    </recommendedName>
</protein>
<sequence length="155" mass="17199">MLLASPTPLVDISYRPDLHIVVVRWLSVTTDDETRQVYRCLGQLPELQCRFWLLDARRRPSSSPAVTNWIFEVLAPQLAQRLGGPIYLSYLISPSHLAAAESFQEESGATLGSRMPYRLNYASQEGDATDWLLQAQRTEAAGAAQAITDPLPAIS</sequence>
<evidence type="ECO:0000313" key="1">
    <source>
        <dbReference type="EMBL" id="KUG09452.1"/>
    </source>
</evidence>
<dbReference type="RefSeq" id="WP_059067421.1">
    <property type="nucleotide sequence ID" value="NZ_LNAL01000003.1"/>
</dbReference>
<comment type="caution">
    <text evidence="1">The sequence shown here is derived from an EMBL/GenBank/DDBJ whole genome shotgun (WGS) entry which is preliminary data.</text>
</comment>
<dbReference type="EMBL" id="LNAL01000003">
    <property type="protein sequence ID" value="KUG09452.1"/>
    <property type="molecule type" value="Genomic_DNA"/>
</dbReference>
<evidence type="ECO:0000313" key="2">
    <source>
        <dbReference type="Proteomes" id="UP000054223"/>
    </source>
</evidence>
<organism evidence="1 2">
    <name type="scientific">Solirubrum puertoriconensis</name>
    <dbReference type="NCBI Taxonomy" id="1751427"/>
    <lineage>
        <taxon>Bacteria</taxon>
        <taxon>Pseudomonadati</taxon>
        <taxon>Bacteroidota</taxon>
        <taxon>Cytophagia</taxon>
        <taxon>Cytophagales</taxon>
    </lineage>
</organism>
<gene>
    <name evidence="1" type="ORF">ASU33_17150</name>
</gene>
<dbReference type="AlphaFoldDB" id="A0A9X0HNR6"/>